<evidence type="ECO:0000313" key="2">
    <source>
        <dbReference type="Proteomes" id="UP001497700"/>
    </source>
</evidence>
<reference evidence="1 2" key="1">
    <citation type="journal article" date="2022" name="New Phytol.">
        <title>Ecological generalism drives hyperdiversity of secondary metabolite gene clusters in xylarialean endophytes.</title>
        <authorList>
            <person name="Franco M.E.E."/>
            <person name="Wisecaver J.H."/>
            <person name="Arnold A.E."/>
            <person name="Ju Y.M."/>
            <person name="Slot J.C."/>
            <person name="Ahrendt S."/>
            <person name="Moore L.P."/>
            <person name="Eastman K.E."/>
            <person name="Scott K."/>
            <person name="Konkel Z."/>
            <person name="Mondo S.J."/>
            <person name="Kuo A."/>
            <person name="Hayes R.D."/>
            <person name="Haridas S."/>
            <person name="Andreopoulos B."/>
            <person name="Riley R."/>
            <person name="LaButti K."/>
            <person name="Pangilinan J."/>
            <person name="Lipzen A."/>
            <person name="Amirebrahimi M."/>
            <person name="Yan J."/>
            <person name="Adam C."/>
            <person name="Keymanesh K."/>
            <person name="Ng V."/>
            <person name="Louie K."/>
            <person name="Northen T."/>
            <person name="Drula E."/>
            <person name="Henrissat B."/>
            <person name="Hsieh H.M."/>
            <person name="Youens-Clark K."/>
            <person name="Lutzoni F."/>
            <person name="Miadlikowska J."/>
            <person name="Eastwood D.C."/>
            <person name="Hamelin R.C."/>
            <person name="Grigoriev I.V."/>
            <person name="U'Ren J.M."/>
        </authorList>
    </citation>
    <scope>NUCLEOTIDE SEQUENCE [LARGE SCALE GENOMIC DNA]</scope>
    <source>
        <strain evidence="1 2">CBS 119005</strain>
    </source>
</reference>
<comment type="caution">
    <text evidence="1">The sequence shown here is derived from an EMBL/GenBank/DDBJ whole genome shotgun (WGS) entry which is preliminary data.</text>
</comment>
<keyword evidence="2" id="KW-1185">Reference proteome</keyword>
<proteinExistence type="predicted"/>
<sequence length="938" mass="101899">MSALTQTQTRTHKHGAGHHHHDNAYLTSQNKNDAGVRITRIGLYSNLGMAIAKGVGGYVFNSKAMVADGIHSLTDLASDILTLATISWSLRPPTDKFPTGFGKIESLGSLGVSSMLLFGGLWMGYGGILTLYGHFFMDPASATDFLAHAGASHGHEHAADAVPSLHAAWLAAGTVAIKEWLYHATMKVARERKSSVLASNAVHHRVDSLTGIVTLAVILGANFVENAAWLDPVGGLLISLMVVKAGAENTVASLFELADRSIDDEVKAAIRKHAQRVFSDVTDGHEMELRDVSGVKSGQNYLVELEVAVPSAWTVRETSDAEEKIRTRVGSKVRGVRRVRVRFVPSEVTPPKFDEFIPGDVSPRSSPEPEEDEHHHGNGNGNGNAIVIASDLKVVSEAKVDFDADFAAKYKIVKGVQTNEDEGEVYAPVAMWVESVDLVLARLKEKGCPVDLIKGISGSGQQHSSVYWSEHAESALNKLDGGKTLLDQLSNAFAYEFTPNWQDHSTQTECDHFDAHLGSKQKLADATGSSAHHRFTGTQILRMRRRRPEVYGKTARISLASSFLASLFLGTIAPIDISDVTGMNLWDIAGEKWNESLLELTATKEGVPELRKKLGDVPLDGGGSLGGISSYFVQRYGFSPDCQIAPFTGDNPATILSLPLRPHDAIVSLGTSSTFLMNTPSYKPDPSYHFMNHPTTKGHFMFMLCYKNGGLAREKVRDKLPKPAGSDLWENFNKQVLETPPLDVRKNGDRAKLGLYFPLPEIVPNIKAGTWRYTCNASDGSDLKEETADWGAEADARVIVESQALSMRLRSQNLVSKPKGHSLDLPAQPRRIYLVGGGSLNPAIARAFGDVLGGADGVYRLDVGGNACALGGAYKALWALERRGADESFDELIGARWREEDAVQKVDDGYRGGVFERYGKVLGAFEELEGRILEVAHN</sequence>
<protein>
    <submittedName>
        <fullName evidence="1">Actin-like ATPase domain-containing protein</fullName>
    </submittedName>
</protein>
<organism evidence="1 2">
    <name type="scientific">Hypoxylon rubiginosum</name>
    <dbReference type="NCBI Taxonomy" id="110542"/>
    <lineage>
        <taxon>Eukaryota</taxon>
        <taxon>Fungi</taxon>
        <taxon>Dikarya</taxon>
        <taxon>Ascomycota</taxon>
        <taxon>Pezizomycotina</taxon>
        <taxon>Sordariomycetes</taxon>
        <taxon>Xylariomycetidae</taxon>
        <taxon>Xylariales</taxon>
        <taxon>Hypoxylaceae</taxon>
        <taxon>Hypoxylon</taxon>
    </lineage>
</organism>
<dbReference type="Proteomes" id="UP001497700">
    <property type="component" value="Unassembled WGS sequence"/>
</dbReference>
<name>A0ACB9YPF3_9PEZI</name>
<evidence type="ECO:0000313" key="1">
    <source>
        <dbReference type="EMBL" id="KAI4861061.1"/>
    </source>
</evidence>
<accession>A0ACB9YPF3</accession>
<gene>
    <name evidence="1" type="ORF">F4820DRAFT_452285</name>
</gene>
<dbReference type="EMBL" id="MU393563">
    <property type="protein sequence ID" value="KAI4861061.1"/>
    <property type="molecule type" value="Genomic_DNA"/>
</dbReference>